<feature type="domain" description="DUF7715" evidence="1">
    <location>
        <begin position="3"/>
        <end position="113"/>
    </location>
</feature>
<protein>
    <recommendedName>
        <fullName evidence="1">DUF7715 domain-containing protein</fullName>
    </recommendedName>
</protein>
<organism evidence="2 3">
    <name type="scientific">Nonomuraea cavernae</name>
    <dbReference type="NCBI Taxonomy" id="2045107"/>
    <lineage>
        <taxon>Bacteria</taxon>
        <taxon>Bacillati</taxon>
        <taxon>Actinomycetota</taxon>
        <taxon>Actinomycetes</taxon>
        <taxon>Streptosporangiales</taxon>
        <taxon>Streptosporangiaceae</taxon>
        <taxon>Nonomuraea</taxon>
    </lineage>
</organism>
<dbReference type="RefSeq" id="WP_189125127.1">
    <property type="nucleotide sequence ID" value="NZ_BMNH01000009.1"/>
</dbReference>
<comment type="caution">
    <text evidence="2">The sequence shown here is derived from an EMBL/GenBank/DDBJ whole genome shotgun (WGS) entry which is preliminary data.</text>
</comment>
<gene>
    <name evidence="2" type="ORF">GCM10012289_34550</name>
</gene>
<keyword evidence="3" id="KW-1185">Reference proteome</keyword>
<dbReference type="EMBL" id="BMNH01000009">
    <property type="protein sequence ID" value="GGO70651.1"/>
    <property type="molecule type" value="Genomic_DNA"/>
</dbReference>
<evidence type="ECO:0000313" key="3">
    <source>
        <dbReference type="Proteomes" id="UP000646523"/>
    </source>
</evidence>
<evidence type="ECO:0000259" key="1">
    <source>
        <dbReference type="Pfam" id="PF24831"/>
    </source>
</evidence>
<dbReference type="AlphaFoldDB" id="A0A917Z0G8"/>
<reference evidence="2" key="1">
    <citation type="journal article" date="2014" name="Int. J. Syst. Evol. Microbiol.">
        <title>Complete genome sequence of Corynebacterium casei LMG S-19264T (=DSM 44701T), isolated from a smear-ripened cheese.</title>
        <authorList>
            <consortium name="US DOE Joint Genome Institute (JGI-PGF)"/>
            <person name="Walter F."/>
            <person name="Albersmeier A."/>
            <person name="Kalinowski J."/>
            <person name="Ruckert C."/>
        </authorList>
    </citation>
    <scope>NUCLEOTIDE SEQUENCE</scope>
    <source>
        <strain evidence="2">CGMCC 4.7368</strain>
    </source>
</reference>
<evidence type="ECO:0000313" key="2">
    <source>
        <dbReference type="EMBL" id="GGO70651.1"/>
    </source>
</evidence>
<proteinExistence type="predicted"/>
<dbReference type="Pfam" id="PF24831">
    <property type="entry name" value="DUF7715"/>
    <property type="match status" value="1"/>
</dbReference>
<accession>A0A917Z0G8</accession>
<name>A0A917Z0G8_9ACTN</name>
<reference evidence="2" key="2">
    <citation type="submission" date="2020-09" db="EMBL/GenBank/DDBJ databases">
        <authorList>
            <person name="Sun Q."/>
            <person name="Zhou Y."/>
        </authorList>
    </citation>
    <scope>NUCLEOTIDE SEQUENCE</scope>
    <source>
        <strain evidence="2">CGMCC 4.7368</strain>
    </source>
</reference>
<dbReference type="Proteomes" id="UP000646523">
    <property type="component" value="Unassembled WGS sequence"/>
</dbReference>
<dbReference type="InterPro" id="IPR056132">
    <property type="entry name" value="DUF7715"/>
</dbReference>
<sequence length="129" mass="14145">MLILAAPHSDDPRDDGFNHAIPGELLYRPFVCSSGQEHACGCERSWAGVGSSRATTLAEVIDKPDMTPSEYLNTISLFLAETWDWEVKDAVDEAQTLAAIAEDFGAGAYVTIRIEDDSHVFELMETDHA</sequence>